<reference evidence="1 2" key="1">
    <citation type="submission" date="2020-01" db="EMBL/GenBank/DDBJ databases">
        <authorList>
            <consortium name="DOE Joint Genome Institute"/>
            <person name="Haridas S."/>
            <person name="Albert R."/>
            <person name="Binder M."/>
            <person name="Bloem J."/>
            <person name="Labutti K."/>
            <person name="Salamov A."/>
            <person name="Andreopoulos B."/>
            <person name="Baker S.E."/>
            <person name="Barry K."/>
            <person name="Bills G."/>
            <person name="Bluhm B.H."/>
            <person name="Cannon C."/>
            <person name="Castanera R."/>
            <person name="Culley D.E."/>
            <person name="Daum C."/>
            <person name="Ezra D."/>
            <person name="Gonzalez J.B."/>
            <person name="Henrissat B."/>
            <person name="Kuo A."/>
            <person name="Liang C."/>
            <person name="Lipzen A."/>
            <person name="Lutzoni F."/>
            <person name="Magnuson J."/>
            <person name="Mondo S."/>
            <person name="Nolan M."/>
            <person name="Ohm R."/>
            <person name="Pangilinan J."/>
            <person name="Park H.-J.H."/>
            <person name="Ramirez L."/>
            <person name="Alfaro M."/>
            <person name="Sun H."/>
            <person name="Tritt A."/>
            <person name="Yoshinaga Y."/>
            <person name="Zwiers L.-H.L."/>
            <person name="Turgeon B.G."/>
            <person name="Goodwin S.B."/>
            <person name="Spatafora J.W."/>
            <person name="Crous P.W."/>
            <person name="Grigoriev I.V."/>
        </authorList>
    </citation>
    <scope>NUCLEOTIDE SEQUENCE [LARGE SCALE GENOMIC DNA]</scope>
    <source>
        <strain evidence="1 2">CBS 611.86</strain>
    </source>
</reference>
<comment type="caution">
    <text evidence="1">The sequence shown here is derived from an EMBL/GenBank/DDBJ whole genome shotgun (WGS) entry which is preliminary data.</text>
</comment>
<name>A0A7C8MKS6_9PLEO</name>
<organism evidence="1 2">
    <name type="scientific">Massariosphaeria phaeospora</name>
    <dbReference type="NCBI Taxonomy" id="100035"/>
    <lineage>
        <taxon>Eukaryota</taxon>
        <taxon>Fungi</taxon>
        <taxon>Dikarya</taxon>
        <taxon>Ascomycota</taxon>
        <taxon>Pezizomycotina</taxon>
        <taxon>Dothideomycetes</taxon>
        <taxon>Pleosporomycetidae</taxon>
        <taxon>Pleosporales</taxon>
        <taxon>Pleosporales incertae sedis</taxon>
        <taxon>Massariosphaeria</taxon>
    </lineage>
</organism>
<proteinExistence type="predicted"/>
<dbReference type="EMBL" id="JAADJZ010000011">
    <property type="protein sequence ID" value="KAF2871724.1"/>
    <property type="molecule type" value="Genomic_DNA"/>
</dbReference>
<evidence type="ECO:0000313" key="1">
    <source>
        <dbReference type="EMBL" id="KAF2871724.1"/>
    </source>
</evidence>
<evidence type="ECO:0000313" key="2">
    <source>
        <dbReference type="Proteomes" id="UP000481861"/>
    </source>
</evidence>
<protein>
    <submittedName>
        <fullName evidence="1">Uncharacterized protein</fullName>
    </submittedName>
</protein>
<gene>
    <name evidence="1" type="ORF">BDV95DRAFT_594789</name>
</gene>
<dbReference type="AlphaFoldDB" id="A0A7C8MKS6"/>
<dbReference type="Proteomes" id="UP000481861">
    <property type="component" value="Unassembled WGS sequence"/>
</dbReference>
<keyword evidence="2" id="KW-1185">Reference proteome</keyword>
<sequence>MCGFDRSANGFPIRLFVFLQQQCAHGNIIPHSFHQRCQPTGELYAAVYIRISVRPAAQQAPAGALIGNLRNQSPPCTYPSLTSQYQGGPLSERIVHSARLDAQSIEAPSFACSLMSLASKIVSTSRTRLSAPPAYESCFTSLYKSLPGRGNLALPSRTHHPTGIEITVRQPVDLCSKEVLYPPLVSSYRRFDRESMTVDHSLPFTESRDGTAFIQGSPALIARTSASPNP</sequence>
<accession>A0A7C8MKS6</accession>